<dbReference type="InterPro" id="IPR020103">
    <property type="entry name" value="PsdUridine_synth_cat_dom_sf"/>
</dbReference>
<accession>A0A5N0TG97</accession>
<evidence type="ECO:0000313" key="7">
    <source>
        <dbReference type="Proteomes" id="UP000325372"/>
    </source>
</evidence>
<name>A0A5N0TG97_9GAMM</name>
<gene>
    <name evidence="4" type="primary">truD</name>
    <name evidence="6" type="ORF">F3N42_00545</name>
</gene>
<dbReference type="GO" id="GO:0003723">
    <property type="term" value="F:RNA binding"/>
    <property type="evidence" value="ECO:0007669"/>
    <property type="project" value="InterPro"/>
</dbReference>
<reference evidence="6 7" key="1">
    <citation type="submission" date="2019-09" db="EMBL/GenBank/DDBJ databases">
        <title>Wenzhouxiangella sp. Genome sequencing and assembly.</title>
        <authorList>
            <person name="Zhang R."/>
        </authorList>
    </citation>
    <scope>NUCLEOTIDE SEQUENCE [LARGE SCALE GENOMIC DNA]</scope>
    <source>
        <strain evidence="6 7">W260</strain>
    </source>
</reference>
<protein>
    <recommendedName>
        <fullName evidence="4">tRNA pseudouridine synthase D</fullName>
        <ecNumber evidence="4">5.4.99.27</ecNumber>
    </recommendedName>
    <alternativeName>
        <fullName evidence="4">tRNA pseudouridine(13) synthase</fullName>
    </alternativeName>
    <alternativeName>
        <fullName evidence="4">tRNA pseudouridylate synthase D</fullName>
    </alternativeName>
    <alternativeName>
        <fullName evidence="4">tRNA-uridine isomerase D</fullName>
    </alternativeName>
</protein>
<dbReference type="PROSITE" id="PS50984">
    <property type="entry name" value="TRUD"/>
    <property type="match status" value="1"/>
</dbReference>
<dbReference type="Gene3D" id="3.30.2350.20">
    <property type="entry name" value="TruD, catalytic domain"/>
    <property type="match status" value="1"/>
</dbReference>
<keyword evidence="3 4" id="KW-0413">Isomerase</keyword>
<dbReference type="Proteomes" id="UP000325372">
    <property type="component" value="Unassembled WGS sequence"/>
</dbReference>
<dbReference type="PANTHER" id="PTHR47811">
    <property type="entry name" value="TRNA PSEUDOURIDINE SYNTHASE D"/>
    <property type="match status" value="1"/>
</dbReference>
<keyword evidence="2 4" id="KW-0819">tRNA processing</keyword>
<dbReference type="AlphaFoldDB" id="A0A5N0TG97"/>
<evidence type="ECO:0000256" key="4">
    <source>
        <dbReference type="HAMAP-Rule" id="MF_01082"/>
    </source>
</evidence>
<dbReference type="GO" id="GO:0031119">
    <property type="term" value="P:tRNA pseudouridine synthesis"/>
    <property type="evidence" value="ECO:0007669"/>
    <property type="project" value="UniProtKB-UniRule"/>
</dbReference>
<dbReference type="HAMAP" id="MF_01082">
    <property type="entry name" value="TruD"/>
    <property type="match status" value="1"/>
</dbReference>
<comment type="similarity">
    <text evidence="1 4">Belongs to the pseudouridine synthase TruD family.</text>
</comment>
<proteinExistence type="inferred from homology"/>
<comment type="caution">
    <text evidence="6">The sequence shown here is derived from an EMBL/GenBank/DDBJ whole genome shotgun (WGS) entry which is preliminary data.</text>
</comment>
<dbReference type="Gene3D" id="3.30.2340.10">
    <property type="entry name" value="TruD, insertion domain"/>
    <property type="match status" value="1"/>
</dbReference>
<dbReference type="GO" id="GO:0005829">
    <property type="term" value="C:cytosol"/>
    <property type="evidence" value="ECO:0007669"/>
    <property type="project" value="TreeGrafter"/>
</dbReference>
<dbReference type="InterPro" id="IPR043165">
    <property type="entry name" value="TruD_insert_sf"/>
</dbReference>
<feature type="domain" description="TRUD" evidence="5">
    <location>
        <begin position="163"/>
        <end position="317"/>
    </location>
</feature>
<dbReference type="EC" id="5.4.99.27" evidence="4"/>
<comment type="function">
    <text evidence="4">Responsible for synthesis of pseudouridine from uracil-13 in transfer RNAs.</text>
</comment>
<evidence type="ECO:0000259" key="5">
    <source>
        <dbReference type="PROSITE" id="PS50984"/>
    </source>
</evidence>
<comment type="catalytic activity">
    <reaction evidence="4">
        <text>uridine(13) in tRNA = pseudouridine(13) in tRNA</text>
        <dbReference type="Rhea" id="RHEA:42540"/>
        <dbReference type="Rhea" id="RHEA-COMP:10105"/>
        <dbReference type="Rhea" id="RHEA-COMP:10106"/>
        <dbReference type="ChEBI" id="CHEBI:65314"/>
        <dbReference type="ChEBI" id="CHEBI:65315"/>
        <dbReference type="EC" id="5.4.99.27"/>
    </reaction>
</comment>
<dbReference type="GO" id="GO:0160150">
    <property type="term" value="F:tRNA pseudouridine(13) synthase activity"/>
    <property type="evidence" value="ECO:0007669"/>
    <property type="project" value="UniProtKB-EC"/>
</dbReference>
<dbReference type="Pfam" id="PF01142">
    <property type="entry name" value="TruD"/>
    <property type="match status" value="2"/>
</dbReference>
<evidence type="ECO:0000256" key="1">
    <source>
        <dbReference type="ARBA" id="ARBA00007953"/>
    </source>
</evidence>
<keyword evidence="7" id="KW-1185">Reference proteome</keyword>
<organism evidence="6 7">
    <name type="scientific">Marinihelvus fidelis</name>
    <dbReference type="NCBI Taxonomy" id="2613842"/>
    <lineage>
        <taxon>Bacteria</taxon>
        <taxon>Pseudomonadati</taxon>
        <taxon>Pseudomonadota</taxon>
        <taxon>Gammaproteobacteria</taxon>
        <taxon>Chromatiales</taxon>
        <taxon>Wenzhouxiangellaceae</taxon>
        <taxon>Marinihelvus</taxon>
    </lineage>
</organism>
<dbReference type="EMBL" id="VYXP01000001">
    <property type="protein sequence ID" value="KAA9134072.1"/>
    <property type="molecule type" value="Genomic_DNA"/>
</dbReference>
<dbReference type="InterPro" id="IPR011760">
    <property type="entry name" value="PsdUridine_synth_TruD_insert"/>
</dbReference>
<dbReference type="InterPro" id="IPR001656">
    <property type="entry name" value="PsdUridine_synth_TruD"/>
</dbReference>
<feature type="active site" description="Nucleophile" evidence="4">
    <location>
        <position position="88"/>
    </location>
</feature>
<evidence type="ECO:0000313" key="6">
    <source>
        <dbReference type="EMBL" id="KAA9134072.1"/>
    </source>
</evidence>
<dbReference type="SUPFAM" id="SSF55120">
    <property type="entry name" value="Pseudouridine synthase"/>
    <property type="match status" value="1"/>
</dbReference>
<dbReference type="InterPro" id="IPR050170">
    <property type="entry name" value="TruD_pseudoU_synthase"/>
</dbReference>
<dbReference type="InterPro" id="IPR042214">
    <property type="entry name" value="TruD_catalytic"/>
</dbReference>
<sequence>MESTTHSAPSPGDDLPRALGASAATARFRSEPGDFRVDEQIDVPEHATGAHWWLRITKTGMNTKDVVRLLAEMGSAKPRQVGYAGLKDRHAVTTQWLSLPLEHVDPESLAERLPAGLELLDWKRARHAIRRGGLRGNRFRIHLRHVDGDRDELSARLGRIKSGVPNYFGDQRFGHSGQNLARARRLFAGELTRVPRFERGLYLSAARSWLFNLVLAERVRRGDWNRLLPGEAVMLDGSRSRFRLDRDTLDDAQALAELQGRLDRFDIHPSGPLPGLGEPAAGDECLALENEVLAREPELLAGLEDWRLKAERRALRVVPGELEWDWEASGDAVNLVLSFSLPPGAFATTVLRELMVLLPPDQAPG</sequence>
<dbReference type="PROSITE" id="PS01268">
    <property type="entry name" value="UPF0024"/>
    <property type="match status" value="1"/>
</dbReference>
<evidence type="ECO:0000256" key="3">
    <source>
        <dbReference type="ARBA" id="ARBA00023235"/>
    </source>
</evidence>
<dbReference type="PANTHER" id="PTHR47811:SF1">
    <property type="entry name" value="TRNA PSEUDOURIDINE SYNTHASE D"/>
    <property type="match status" value="1"/>
</dbReference>
<dbReference type="InterPro" id="IPR020119">
    <property type="entry name" value="PsdUridine_synth_TruD_CS"/>
</dbReference>
<dbReference type="RefSeq" id="WP_150862422.1">
    <property type="nucleotide sequence ID" value="NZ_VYXP01000001.1"/>
</dbReference>
<evidence type="ECO:0000256" key="2">
    <source>
        <dbReference type="ARBA" id="ARBA00022694"/>
    </source>
</evidence>